<feature type="compositionally biased region" description="Basic residues" evidence="1">
    <location>
        <begin position="58"/>
        <end position="69"/>
    </location>
</feature>
<dbReference type="WBParaSite" id="HCON_00138050-00001">
    <property type="protein sequence ID" value="HCON_00138050-00001"/>
    <property type="gene ID" value="HCON_00138050"/>
</dbReference>
<name>A0A7I4YT09_HAECO</name>
<accession>A0A7I4YT09</accession>
<feature type="compositionally biased region" description="Basic residues" evidence="1">
    <location>
        <begin position="15"/>
        <end position="27"/>
    </location>
</feature>
<feature type="compositionally biased region" description="Basic and acidic residues" evidence="1">
    <location>
        <begin position="110"/>
        <end position="120"/>
    </location>
</feature>
<organism evidence="2 3">
    <name type="scientific">Haemonchus contortus</name>
    <name type="common">Barber pole worm</name>
    <dbReference type="NCBI Taxonomy" id="6289"/>
    <lineage>
        <taxon>Eukaryota</taxon>
        <taxon>Metazoa</taxon>
        <taxon>Ecdysozoa</taxon>
        <taxon>Nematoda</taxon>
        <taxon>Chromadorea</taxon>
        <taxon>Rhabditida</taxon>
        <taxon>Rhabditina</taxon>
        <taxon>Rhabditomorpha</taxon>
        <taxon>Strongyloidea</taxon>
        <taxon>Trichostrongylidae</taxon>
        <taxon>Haemonchus</taxon>
    </lineage>
</organism>
<dbReference type="OrthoDB" id="5867859at2759"/>
<feature type="compositionally biased region" description="Basic and acidic residues" evidence="1">
    <location>
        <begin position="28"/>
        <end position="55"/>
    </location>
</feature>
<evidence type="ECO:0000313" key="3">
    <source>
        <dbReference type="WBParaSite" id="HCON_00138050-00001"/>
    </source>
</evidence>
<keyword evidence="2" id="KW-1185">Reference proteome</keyword>
<protein>
    <submittedName>
        <fullName evidence="3">Uncharacterized protein</fullName>
    </submittedName>
</protein>
<dbReference type="InterPro" id="IPR008569">
    <property type="entry name" value="DUF851"/>
</dbReference>
<dbReference type="AlphaFoldDB" id="A0A7I4YT09"/>
<feature type="region of interest" description="Disordered" evidence="1">
    <location>
        <begin position="1"/>
        <end position="135"/>
    </location>
</feature>
<proteinExistence type="predicted"/>
<feature type="compositionally biased region" description="Basic and acidic residues" evidence="1">
    <location>
        <begin position="89"/>
        <end position="103"/>
    </location>
</feature>
<evidence type="ECO:0000313" key="2">
    <source>
        <dbReference type="Proteomes" id="UP000025227"/>
    </source>
</evidence>
<evidence type="ECO:0000256" key="1">
    <source>
        <dbReference type="SAM" id="MobiDB-lite"/>
    </source>
</evidence>
<dbReference type="Proteomes" id="UP000025227">
    <property type="component" value="Unplaced"/>
</dbReference>
<dbReference type="OMA" id="LPFWSKF"/>
<reference evidence="3" key="1">
    <citation type="submission" date="2020-12" db="UniProtKB">
        <authorList>
            <consortium name="WormBaseParasite"/>
        </authorList>
    </citation>
    <scope>IDENTIFICATION</scope>
    <source>
        <strain evidence="3">MHco3</strain>
    </source>
</reference>
<dbReference type="Pfam" id="PF05867">
    <property type="entry name" value="DUF851"/>
    <property type="match status" value="1"/>
</dbReference>
<sequence>MRKRVKHFFSSIWRRLGRMRHRGSKAKTPKEDQTQKEVKEGQVGSKEKTKQDSVRSAKSSRRALRRKKSSQTSSKRASVRRKSSSQTSSKREKSQWSAEKEEPTQISRRGAADDSDKSERSIGPSQGRLRDISGRVSRRMKTFASRPIRDVALKGFIGKVKAKQDADRTSTREVNRGDDLYPHERVVKALSRERGVKEVFSKKWISEDSTQLPSTSYAEEKDLLDGHRSDERAPGALFVRGQPFWIDPDTQSPFATDNTEAELDLPLNGDALLEVERGTIELVPMPNTPVILDPYARLSSLKKRDNRFFSRSVVFGNSIRSMINLSDNASVRIQRHQRKPTKILVWEPTQRFLYVREKCSQFTEFPFEPGCASAEKDDNQLKKLMSQVVTEEE</sequence>